<name>A0ABS7ZEB1_9MICO</name>
<dbReference type="Proteomes" id="UP001319870">
    <property type="component" value="Unassembled WGS sequence"/>
</dbReference>
<dbReference type="InterPro" id="IPR050490">
    <property type="entry name" value="Bact_solute-bd_prot1"/>
</dbReference>
<dbReference type="PROSITE" id="PS51257">
    <property type="entry name" value="PROKAR_LIPOPROTEIN"/>
    <property type="match status" value="1"/>
</dbReference>
<dbReference type="Pfam" id="PF01547">
    <property type="entry name" value="SBP_bac_1"/>
    <property type="match status" value="1"/>
</dbReference>
<sequence>MQPQRRTRAAMSAGAWVGTTALLLAGCGPADPADAAPDRDLVLWLVGTDTGPELREYLVEEFEVQNPGATLTIEQQEWGDVVDRLTESLGDPARTPDVVEVGNTQSPAFTTSGSFREISPELYEDLGGDDLLRSFVEVGAVDGVHYALPYYFGSRYVFYRKDVWSAAGLEVPKTLAEFGESVKQLTDDTRAGFAMGGQDWRNGISWVFANDGELAVREDGRWVSTLSTPETVKGLEMWQDVYDEASYLPSTEKDVAYWDFLNDGVEDAPPAAATIMAPAWARWSIGDLVADEKTGEEFRDGMADTSKFDIFALPGVDGGVAPVFAGGSNIAISAASPSPELSENLLRVVFSDGFQERLAGAGLGPGNSTFQDLMEGDRFGRTLTRTAAASQLTPAAPGWAAIEDEGVYEELFRRIAAGGDVAALAEEFDARLTPMLNRPTVVTQDD</sequence>
<dbReference type="RefSeq" id="WP_225565140.1">
    <property type="nucleotide sequence ID" value="NZ_JAIXCQ010000004.1"/>
</dbReference>
<dbReference type="Gene3D" id="3.40.190.10">
    <property type="entry name" value="Periplasmic binding protein-like II"/>
    <property type="match status" value="1"/>
</dbReference>
<evidence type="ECO:0000313" key="2">
    <source>
        <dbReference type="Proteomes" id="UP001319870"/>
    </source>
</evidence>
<reference evidence="1 2" key="1">
    <citation type="submission" date="2021-09" db="EMBL/GenBank/DDBJ databases">
        <title>Isoptericola luteus sp. nov., a novel bacterium isolated from Harbin, the capital city of Heilongjiang province.</title>
        <authorList>
            <person name="Li J."/>
        </authorList>
    </citation>
    <scope>NUCLEOTIDE SEQUENCE [LARGE SCALE GENOMIC DNA]</scope>
    <source>
        <strain evidence="1 2">NEAU-Y5</strain>
    </source>
</reference>
<proteinExistence type="predicted"/>
<accession>A0ABS7ZEB1</accession>
<dbReference type="SUPFAM" id="SSF53850">
    <property type="entry name" value="Periplasmic binding protein-like II"/>
    <property type="match status" value="1"/>
</dbReference>
<dbReference type="InterPro" id="IPR006059">
    <property type="entry name" value="SBP"/>
</dbReference>
<keyword evidence="2" id="KW-1185">Reference proteome</keyword>
<dbReference type="EMBL" id="JAIXCQ010000004">
    <property type="protein sequence ID" value="MCA5893388.1"/>
    <property type="molecule type" value="Genomic_DNA"/>
</dbReference>
<organism evidence="1 2">
    <name type="scientific">Isoptericola luteus</name>
    <dbReference type="NCBI Taxonomy" id="2879484"/>
    <lineage>
        <taxon>Bacteria</taxon>
        <taxon>Bacillati</taxon>
        <taxon>Actinomycetota</taxon>
        <taxon>Actinomycetes</taxon>
        <taxon>Micrococcales</taxon>
        <taxon>Promicromonosporaceae</taxon>
        <taxon>Isoptericola</taxon>
    </lineage>
</organism>
<comment type="caution">
    <text evidence="1">The sequence shown here is derived from an EMBL/GenBank/DDBJ whole genome shotgun (WGS) entry which is preliminary data.</text>
</comment>
<evidence type="ECO:0000313" key="1">
    <source>
        <dbReference type="EMBL" id="MCA5893388.1"/>
    </source>
</evidence>
<gene>
    <name evidence="1" type="ORF">LEP48_08485</name>
</gene>
<protein>
    <submittedName>
        <fullName evidence="1">Extracellular solute-binding protein</fullName>
    </submittedName>
</protein>
<dbReference type="PANTHER" id="PTHR43649:SF12">
    <property type="entry name" value="DIACETYLCHITOBIOSE BINDING PROTEIN DASA"/>
    <property type="match status" value="1"/>
</dbReference>
<dbReference type="PANTHER" id="PTHR43649">
    <property type="entry name" value="ARABINOSE-BINDING PROTEIN-RELATED"/>
    <property type="match status" value="1"/>
</dbReference>